<feature type="domain" description="Major facilitator superfamily (MFS) profile" evidence="9">
    <location>
        <begin position="9"/>
        <end position="391"/>
    </location>
</feature>
<dbReference type="Proteomes" id="UP000241346">
    <property type="component" value="Unassembled WGS sequence"/>
</dbReference>
<dbReference type="PANTHER" id="PTHR23502:SF132">
    <property type="entry name" value="POLYAMINE TRANSPORTER 2-RELATED"/>
    <property type="match status" value="1"/>
</dbReference>
<feature type="transmembrane region" description="Helical" evidence="8">
    <location>
        <begin position="99"/>
        <end position="121"/>
    </location>
</feature>
<evidence type="ECO:0000313" key="10">
    <source>
        <dbReference type="EMBL" id="PSW16716.1"/>
    </source>
</evidence>
<proteinExistence type="inferred from homology"/>
<comment type="similarity">
    <text evidence="2 8">Belongs to the major facilitator superfamily. Bcr/CmlA family.</text>
</comment>
<feature type="transmembrane region" description="Helical" evidence="8">
    <location>
        <begin position="301"/>
        <end position="320"/>
    </location>
</feature>
<keyword evidence="8" id="KW-0997">Cell inner membrane</keyword>
<feature type="transmembrane region" description="Helical" evidence="8">
    <location>
        <begin position="133"/>
        <end position="157"/>
    </location>
</feature>
<evidence type="ECO:0000313" key="11">
    <source>
        <dbReference type="Proteomes" id="UP000241346"/>
    </source>
</evidence>
<dbReference type="InterPro" id="IPR005829">
    <property type="entry name" value="Sugar_transporter_CS"/>
</dbReference>
<dbReference type="CDD" id="cd17320">
    <property type="entry name" value="MFS_MdfA_MDR_like"/>
    <property type="match status" value="1"/>
</dbReference>
<feature type="transmembrane region" description="Helical" evidence="8">
    <location>
        <begin position="75"/>
        <end position="93"/>
    </location>
</feature>
<dbReference type="NCBIfam" id="TIGR00710">
    <property type="entry name" value="efflux_Bcr_CflA"/>
    <property type="match status" value="1"/>
</dbReference>
<feature type="transmembrane region" description="Helical" evidence="8">
    <location>
        <begin position="40"/>
        <end position="63"/>
    </location>
</feature>
<feature type="transmembrane region" description="Helical" evidence="8">
    <location>
        <begin position="332"/>
        <end position="356"/>
    </location>
</feature>
<evidence type="ECO:0000256" key="3">
    <source>
        <dbReference type="ARBA" id="ARBA00022448"/>
    </source>
</evidence>
<comment type="caution">
    <text evidence="10">The sequence shown here is derived from an EMBL/GenBank/DDBJ whole genome shotgun (WGS) entry which is preliminary data.</text>
</comment>
<feature type="transmembrane region" description="Helical" evidence="8">
    <location>
        <begin position="277"/>
        <end position="295"/>
    </location>
</feature>
<dbReference type="RefSeq" id="WP_107297335.1">
    <property type="nucleotide sequence ID" value="NZ_PYMB01000001.1"/>
</dbReference>
<evidence type="ECO:0000256" key="4">
    <source>
        <dbReference type="ARBA" id="ARBA00022475"/>
    </source>
</evidence>
<dbReference type="PANTHER" id="PTHR23502">
    <property type="entry name" value="MAJOR FACILITATOR SUPERFAMILY"/>
    <property type="match status" value="1"/>
</dbReference>
<dbReference type="GO" id="GO:0042910">
    <property type="term" value="F:xenobiotic transmembrane transporter activity"/>
    <property type="evidence" value="ECO:0007669"/>
    <property type="project" value="InterPro"/>
</dbReference>
<evidence type="ECO:0000256" key="1">
    <source>
        <dbReference type="ARBA" id="ARBA00004651"/>
    </source>
</evidence>
<dbReference type="GO" id="GO:1990961">
    <property type="term" value="P:xenobiotic detoxification by transmembrane export across the plasma membrane"/>
    <property type="evidence" value="ECO:0007669"/>
    <property type="project" value="InterPro"/>
</dbReference>
<dbReference type="AlphaFoldDB" id="A0A2T3NMG8"/>
<keyword evidence="3 8" id="KW-0813">Transport</keyword>
<evidence type="ECO:0000256" key="8">
    <source>
        <dbReference type="RuleBase" id="RU365088"/>
    </source>
</evidence>
<protein>
    <recommendedName>
        <fullName evidence="8">Bcr/CflA family efflux transporter</fullName>
    </recommendedName>
</protein>
<dbReference type="InterPro" id="IPR011701">
    <property type="entry name" value="MFS"/>
</dbReference>
<keyword evidence="5 8" id="KW-0812">Transmembrane</keyword>
<dbReference type="SUPFAM" id="SSF103473">
    <property type="entry name" value="MFS general substrate transporter"/>
    <property type="match status" value="1"/>
</dbReference>
<dbReference type="PROSITE" id="PS00216">
    <property type="entry name" value="SUGAR_TRANSPORT_1"/>
    <property type="match status" value="1"/>
</dbReference>
<gene>
    <name evidence="10" type="ORF">C9J01_06905</name>
</gene>
<comment type="subcellular location">
    <subcellularLocation>
        <location evidence="8">Cell inner membrane</location>
        <topology evidence="8">Multi-pass membrane protein</topology>
    </subcellularLocation>
    <subcellularLocation>
        <location evidence="1">Cell membrane</location>
        <topology evidence="1">Multi-pass membrane protein</topology>
    </subcellularLocation>
</comment>
<keyword evidence="7 8" id="KW-0472">Membrane</keyword>
<dbReference type="InterPro" id="IPR036259">
    <property type="entry name" value="MFS_trans_sf"/>
</dbReference>
<dbReference type="InterPro" id="IPR020846">
    <property type="entry name" value="MFS_dom"/>
</dbReference>
<reference evidence="10 11" key="1">
    <citation type="submission" date="2018-03" db="EMBL/GenBank/DDBJ databases">
        <title>Whole genome sequencing of Histamine producing bacteria.</title>
        <authorList>
            <person name="Butler K."/>
        </authorList>
    </citation>
    <scope>NUCLEOTIDE SEQUENCE [LARGE SCALE GENOMIC DNA]</scope>
    <source>
        <strain evidence="10 11">DSM 19138</strain>
    </source>
</reference>
<feature type="transmembrane region" description="Helical" evidence="8">
    <location>
        <begin position="238"/>
        <end position="257"/>
    </location>
</feature>
<comment type="caution">
    <text evidence="8">Lacks conserved residue(s) required for the propagation of feature annotation.</text>
</comment>
<keyword evidence="6 8" id="KW-1133">Transmembrane helix</keyword>
<evidence type="ECO:0000256" key="7">
    <source>
        <dbReference type="ARBA" id="ARBA00023136"/>
    </source>
</evidence>
<name>A0A2T3NMG8_9GAMM</name>
<feature type="transmembrane region" description="Helical" evidence="8">
    <location>
        <begin position="208"/>
        <end position="232"/>
    </location>
</feature>
<evidence type="ECO:0000256" key="6">
    <source>
        <dbReference type="ARBA" id="ARBA00022989"/>
    </source>
</evidence>
<dbReference type="Gene3D" id="1.20.1720.10">
    <property type="entry name" value="Multidrug resistance protein D"/>
    <property type="match status" value="1"/>
</dbReference>
<dbReference type="InterPro" id="IPR004812">
    <property type="entry name" value="Efflux_drug-R_Bcr/CmlA"/>
</dbReference>
<dbReference type="Pfam" id="PF07690">
    <property type="entry name" value="MFS_1"/>
    <property type="match status" value="1"/>
</dbReference>
<dbReference type="OrthoDB" id="9814303at2"/>
<dbReference type="GO" id="GO:0005886">
    <property type="term" value="C:plasma membrane"/>
    <property type="evidence" value="ECO:0007669"/>
    <property type="project" value="UniProtKB-SubCell"/>
</dbReference>
<organism evidence="10 11">
    <name type="scientific">Photobacterium rosenbergii</name>
    <dbReference type="NCBI Taxonomy" id="294936"/>
    <lineage>
        <taxon>Bacteria</taxon>
        <taxon>Pseudomonadati</taxon>
        <taxon>Pseudomonadota</taxon>
        <taxon>Gammaproteobacteria</taxon>
        <taxon>Vibrionales</taxon>
        <taxon>Vibrionaceae</taxon>
        <taxon>Photobacterium</taxon>
    </lineage>
</organism>
<sequence>MSKHIPTSLLLLLAAVFALSPFAIDSYLPAIPIIAGDLGVNTSLVAVTVSIYVLGMAIGQLIGGPLSDQLGRKPTMVAGLLLFAAGSFMMAGVESLEMLWAWRVVQALGGGIAVVGVPATIRDNAVGKEAARLFSLIALIMMLAPSIAPTVGTLILRSQSWHWIFYLLCFLSAMIALNAMVVMPKTKPTKKEKGSGGYLSVIKERRALGFLVAQAFGYAVLMTFITSAPLAYIEHFGVSAELFSGLFIANVIGIVIINRTNTFLLRTYEPSTLLKAFLTLQFIGGMVLITSHFIAPEKLWFIVPGFVISIAANGGIMANSSACFMRYYGKNAGVASALLGAVQYGVGAGVSALAAMLGGTSLWPMIIAMVGSTTIALTGAIIGARMESCNKEDVEQVTQASQQ</sequence>
<dbReference type="EMBL" id="PYMB01000001">
    <property type="protein sequence ID" value="PSW16716.1"/>
    <property type="molecule type" value="Genomic_DNA"/>
</dbReference>
<accession>A0A2T3NMG8</accession>
<evidence type="ECO:0000256" key="5">
    <source>
        <dbReference type="ARBA" id="ARBA00022692"/>
    </source>
</evidence>
<feature type="transmembrane region" description="Helical" evidence="8">
    <location>
        <begin position="362"/>
        <end position="382"/>
    </location>
</feature>
<dbReference type="PROSITE" id="PS50850">
    <property type="entry name" value="MFS"/>
    <property type="match status" value="1"/>
</dbReference>
<evidence type="ECO:0000259" key="9">
    <source>
        <dbReference type="PROSITE" id="PS50850"/>
    </source>
</evidence>
<feature type="transmembrane region" description="Helical" evidence="8">
    <location>
        <begin position="163"/>
        <end position="183"/>
    </location>
</feature>
<evidence type="ECO:0000256" key="2">
    <source>
        <dbReference type="ARBA" id="ARBA00006236"/>
    </source>
</evidence>
<keyword evidence="4" id="KW-1003">Cell membrane</keyword>